<name>A0AAV9RQY1_9TELE</name>
<dbReference type="AlphaFoldDB" id="A0AAV9RQY1"/>
<dbReference type="EMBL" id="JAHHUM010001488">
    <property type="protein sequence ID" value="KAK5611287.1"/>
    <property type="molecule type" value="Genomic_DNA"/>
</dbReference>
<evidence type="ECO:0000313" key="1">
    <source>
        <dbReference type="EMBL" id="KAK5611287.1"/>
    </source>
</evidence>
<reference evidence="1 2" key="1">
    <citation type="submission" date="2021-06" db="EMBL/GenBank/DDBJ databases">
        <authorList>
            <person name="Palmer J.M."/>
        </authorList>
    </citation>
    <scope>NUCLEOTIDE SEQUENCE [LARGE SCALE GENOMIC DNA]</scope>
    <source>
        <strain evidence="1 2">MEX-2019</strain>
        <tissue evidence="1">Muscle</tissue>
    </source>
</reference>
<gene>
    <name evidence="1" type="ORF">CRENBAI_019037</name>
</gene>
<proteinExistence type="predicted"/>
<sequence>MTLSASTGTSSSQQVVTTAEPFQPPTLALVTTPPQCYGVVEACADHHNHHSPTCCASSPFLKPWTDYIPLLESRQPEWKRLGREAGPRRWMTGASYVPVHVPAELTLQLKEQHSLWRGTGGLLLRTLLMALTSQTAGFIPPMCITPVV</sequence>
<evidence type="ECO:0000313" key="2">
    <source>
        <dbReference type="Proteomes" id="UP001311232"/>
    </source>
</evidence>
<protein>
    <submittedName>
        <fullName evidence="1">Uncharacterized protein</fullName>
    </submittedName>
</protein>
<comment type="caution">
    <text evidence="1">The sequence shown here is derived from an EMBL/GenBank/DDBJ whole genome shotgun (WGS) entry which is preliminary data.</text>
</comment>
<organism evidence="1 2">
    <name type="scientific">Crenichthys baileyi</name>
    <name type="common">White River springfish</name>
    <dbReference type="NCBI Taxonomy" id="28760"/>
    <lineage>
        <taxon>Eukaryota</taxon>
        <taxon>Metazoa</taxon>
        <taxon>Chordata</taxon>
        <taxon>Craniata</taxon>
        <taxon>Vertebrata</taxon>
        <taxon>Euteleostomi</taxon>
        <taxon>Actinopterygii</taxon>
        <taxon>Neopterygii</taxon>
        <taxon>Teleostei</taxon>
        <taxon>Neoteleostei</taxon>
        <taxon>Acanthomorphata</taxon>
        <taxon>Ovalentaria</taxon>
        <taxon>Atherinomorphae</taxon>
        <taxon>Cyprinodontiformes</taxon>
        <taxon>Goodeidae</taxon>
        <taxon>Crenichthys</taxon>
    </lineage>
</organism>
<keyword evidence="2" id="KW-1185">Reference proteome</keyword>
<dbReference type="Proteomes" id="UP001311232">
    <property type="component" value="Unassembled WGS sequence"/>
</dbReference>
<accession>A0AAV9RQY1</accession>